<dbReference type="OrthoDB" id="2080739at2"/>
<comment type="caution">
    <text evidence="2">The sequence shown here is derived from an EMBL/GenBank/DDBJ whole genome shotgun (WGS) entry which is preliminary data.</text>
</comment>
<dbReference type="Proteomes" id="UP000033695">
    <property type="component" value="Unassembled WGS sequence"/>
</dbReference>
<keyword evidence="3" id="KW-1185">Reference proteome</keyword>
<protein>
    <recommendedName>
        <fullName evidence="1">S-layer protein C-terminal domain-containing protein</fullName>
    </recommendedName>
</protein>
<gene>
    <name evidence="2" type="ORF">JG29_02410</name>
</gene>
<dbReference type="AlphaFoldDB" id="A0A0F4KXR2"/>
<dbReference type="HOGENOM" id="CLU_1101767_0_0_9"/>
<evidence type="ECO:0000313" key="3">
    <source>
        <dbReference type="Proteomes" id="UP000033695"/>
    </source>
</evidence>
<evidence type="ECO:0000259" key="1">
    <source>
        <dbReference type="Pfam" id="PF03217"/>
    </source>
</evidence>
<dbReference type="PATRIC" id="fig|1218508.4.peg.248"/>
<name>A0A0F4KXR2_9LACO</name>
<proteinExistence type="predicted"/>
<organism evidence="2 3">
    <name type="scientific">Bombilactobacillus mellis</name>
    <dbReference type="NCBI Taxonomy" id="1218508"/>
    <lineage>
        <taxon>Bacteria</taxon>
        <taxon>Bacillati</taxon>
        <taxon>Bacillota</taxon>
        <taxon>Bacilli</taxon>
        <taxon>Lactobacillales</taxon>
        <taxon>Lactobacillaceae</taxon>
        <taxon>Bombilactobacillus</taxon>
    </lineage>
</organism>
<dbReference type="InterPro" id="IPR024968">
    <property type="entry name" value="SlpA_C_lactobacillus"/>
</dbReference>
<accession>A0A0F4KXR2</accession>
<feature type="domain" description="S-layer protein C-terminal" evidence="1">
    <location>
        <begin position="134"/>
        <end position="159"/>
    </location>
</feature>
<reference evidence="2 3" key="1">
    <citation type="submission" date="2014-12" db="EMBL/GenBank/DDBJ databases">
        <title>Comparative genomics of the lactic acid bacteria isolated from the honey bee gut.</title>
        <authorList>
            <person name="Ellegaard K.M."/>
            <person name="Tamarit D."/>
            <person name="Javelind E."/>
            <person name="Olofsson T."/>
            <person name="Andersson S.G."/>
            <person name="Vasquez A."/>
        </authorList>
    </citation>
    <scope>NUCLEOTIDE SEQUENCE [LARGE SCALE GENOMIC DNA]</scope>
    <source>
        <strain evidence="2 3">Hon2</strain>
    </source>
</reference>
<sequence>MVQAQATICYINMQLEQLRPDITMTGEVGSPVDYKIPDIEGYSFSTEMVVGLDDDEVPTFVKKYSRVLYQANRAVRIELRYQKLAAPQPKRADAKQWVAQSDHKFLVKSQQETVPVFDDEQQLIENNVLQPNTFGTYTQQKEVSGKTYYQIAPHQWVQADDVVLVEDNPKTKQPELWQMTPVDFAAVVKIPANMQVVLWQINPQTLAQNKLTAHLLDNGTELKIDGKILIAGELFYHIANDNWIKAKYVSRR</sequence>
<dbReference type="Pfam" id="PF03217">
    <property type="entry name" value="SlpA"/>
    <property type="match status" value="1"/>
</dbReference>
<dbReference type="RefSeq" id="WP_045922142.1">
    <property type="nucleotide sequence ID" value="NZ_JAAEDY010000002.1"/>
</dbReference>
<dbReference type="EMBL" id="JXBZ01000002">
    <property type="protein sequence ID" value="KJY51195.1"/>
    <property type="molecule type" value="Genomic_DNA"/>
</dbReference>
<evidence type="ECO:0000313" key="2">
    <source>
        <dbReference type="EMBL" id="KJY51195.1"/>
    </source>
</evidence>